<feature type="signal peptide" evidence="2">
    <location>
        <begin position="1"/>
        <end position="20"/>
    </location>
</feature>
<organism evidence="4 5">
    <name type="scientific">Gilvimarinus japonicus</name>
    <dbReference type="NCBI Taxonomy" id="1796469"/>
    <lineage>
        <taxon>Bacteria</taxon>
        <taxon>Pseudomonadati</taxon>
        <taxon>Pseudomonadota</taxon>
        <taxon>Gammaproteobacteria</taxon>
        <taxon>Cellvibrionales</taxon>
        <taxon>Cellvibrionaceae</taxon>
        <taxon>Gilvimarinus</taxon>
    </lineage>
</organism>
<accession>A0ABV7HLK4</accession>
<dbReference type="RefSeq" id="WP_382413416.1">
    <property type="nucleotide sequence ID" value="NZ_AP031500.1"/>
</dbReference>
<dbReference type="PROSITE" id="PS50022">
    <property type="entry name" value="FA58C_3"/>
    <property type="match status" value="1"/>
</dbReference>
<keyword evidence="2" id="KW-0732">Signal</keyword>
<feature type="domain" description="F5/8 type C" evidence="3">
    <location>
        <begin position="41"/>
        <end position="180"/>
    </location>
</feature>
<dbReference type="Pfam" id="PF00754">
    <property type="entry name" value="F5_F8_type_C"/>
    <property type="match status" value="1"/>
</dbReference>
<reference evidence="5" key="1">
    <citation type="journal article" date="2019" name="Int. J. Syst. Evol. Microbiol.">
        <title>The Global Catalogue of Microorganisms (GCM) 10K type strain sequencing project: providing services to taxonomists for standard genome sequencing and annotation.</title>
        <authorList>
            <consortium name="The Broad Institute Genomics Platform"/>
            <consortium name="The Broad Institute Genome Sequencing Center for Infectious Disease"/>
            <person name="Wu L."/>
            <person name="Ma J."/>
        </authorList>
    </citation>
    <scope>NUCLEOTIDE SEQUENCE [LARGE SCALE GENOMIC DNA]</scope>
    <source>
        <strain evidence="5">KCTC 52141</strain>
    </source>
</reference>
<comment type="caution">
    <text evidence="4">The sequence shown here is derived from an EMBL/GenBank/DDBJ whole genome shotgun (WGS) entry which is preliminary data.</text>
</comment>
<keyword evidence="4" id="KW-0456">Lyase</keyword>
<evidence type="ECO:0000259" key="3">
    <source>
        <dbReference type="PROSITE" id="PS50022"/>
    </source>
</evidence>
<dbReference type="GO" id="GO:0016829">
    <property type="term" value="F:lyase activity"/>
    <property type="evidence" value="ECO:0007669"/>
    <property type="project" value="UniProtKB-KW"/>
</dbReference>
<dbReference type="Gene3D" id="2.60.120.260">
    <property type="entry name" value="Galactose-binding domain-like"/>
    <property type="match status" value="1"/>
</dbReference>
<dbReference type="Proteomes" id="UP001595548">
    <property type="component" value="Unassembled WGS sequence"/>
</dbReference>
<feature type="region of interest" description="Disordered" evidence="1">
    <location>
        <begin position="24"/>
        <end position="43"/>
    </location>
</feature>
<dbReference type="SMART" id="SM00231">
    <property type="entry name" value="FA58C"/>
    <property type="match status" value="1"/>
</dbReference>
<dbReference type="Pfam" id="PF08787">
    <property type="entry name" value="Alginate_lyase2"/>
    <property type="match status" value="1"/>
</dbReference>
<feature type="chain" id="PRO_5046830785" evidence="2">
    <location>
        <begin position="21"/>
        <end position="475"/>
    </location>
</feature>
<dbReference type="InterPro" id="IPR014895">
    <property type="entry name" value="Alginate_lyase_2"/>
</dbReference>
<dbReference type="SUPFAM" id="SSF49785">
    <property type="entry name" value="Galactose-binding domain-like"/>
    <property type="match status" value="1"/>
</dbReference>
<protein>
    <submittedName>
        <fullName evidence="4">Polysaccharide lyase family 7 protein</fullName>
    </submittedName>
</protein>
<proteinExistence type="predicted"/>
<evidence type="ECO:0000256" key="2">
    <source>
        <dbReference type="SAM" id="SignalP"/>
    </source>
</evidence>
<dbReference type="SUPFAM" id="SSF49899">
    <property type="entry name" value="Concanavalin A-like lectins/glucanases"/>
    <property type="match status" value="1"/>
</dbReference>
<keyword evidence="5" id="KW-1185">Reference proteome</keyword>
<dbReference type="InterPro" id="IPR008979">
    <property type="entry name" value="Galactose-bd-like_sf"/>
</dbReference>
<sequence length="475" mass="50785">MSQLNPFFVMLPLVVAVCSACSGSSSSTGSSASTSSSSSVASTDECTGTEALVINVASDDGSHDGHSPANTIDGSLDGESRWSSQGDGKTLLLDLGTEATIAEVKTAWFNADERTSFYDIEASADNNTWSTLVANGQSQGSEEFATDSFDRLDARYVRIIGHGNSENLWNSLLEVEVHGCGGLDAPTAQPSGPLAIAELDPAKPPSDNFDLSRWYVSVPIDDDGNGRADNIKENDLNDGYELPDYFFTGSDGGMVFRVYPSGFKTSTNTSYTRVELREMLRAGNTRIDTQGVNGNNWVFGSAPASDRAAAGGVDGNMRATLAVNRVSTTGEAYQIGRVIVGQIHANDDEPIRLYYRKLPDNNKGSLYFAHEINGGDDIGYELLGSSANSASNPADGIALDETFGYEIDVKGNALTVFIYRDGKPTVSKTVDMSGSGYDEGGQYMYFKAGAYNQNNSGDDNDYTQVTFYALEHSHN</sequence>
<dbReference type="Gene3D" id="2.60.120.200">
    <property type="match status" value="1"/>
</dbReference>
<feature type="region of interest" description="Disordered" evidence="1">
    <location>
        <begin position="58"/>
        <end position="83"/>
    </location>
</feature>
<name>A0ABV7HLK4_9GAMM</name>
<evidence type="ECO:0000313" key="4">
    <source>
        <dbReference type="EMBL" id="MFC3153583.1"/>
    </source>
</evidence>
<dbReference type="EMBL" id="JBHRTL010000001">
    <property type="protein sequence ID" value="MFC3153583.1"/>
    <property type="molecule type" value="Genomic_DNA"/>
</dbReference>
<dbReference type="InterPro" id="IPR000421">
    <property type="entry name" value="FA58C"/>
</dbReference>
<gene>
    <name evidence="4" type="ORF">ACFOEB_00070</name>
</gene>
<evidence type="ECO:0000313" key="5">
    <source>
        <dbReference type="Proteomes" id="UP001595548"/>
    </source>
</evidence>
<evidence type="ECO:0000256" key="1">
    <source>
        <dbReference type="SAM" id="MobiDB-lite"/>
    </source>
</evidence>
<dbReference type="InterPro" id="IPR013320">
    <property type="entry name" value="ConA-like_dom_sf"/>
</dbReference>
<feature type="compositionally biased region" description="Low complexity" evidence="1">
    <location>
        <begin position="24"/>
        <end position="42"/>
    </location>
</feature>